<keyword evidence="5" id="KW-1185">Reference proteome</keyword>
<dbReference type="STRING" id="266940.Krad_2106"/>
<protein>
    <recommendedName>
        <fullName evidence="3">C2H2-type domain-containing protein</fullName>
    </recommendedName>
</protein>
<keyword evidence="2" id="KW-0812">Transmembrane</keyword>
<dbReference type="EMBL" id="CP000750">
    <property type="protein sequence ID" value="ABS03591.1"/>
    <property type="molecule type" value="Genomic_DNA"/>
</dbReference>
<reference evidence="5" key="1">
    <citation type="journal article" date="2008" name="PLoS ONE">
        <title>Survival in nuclear waste, extreme resistance, and potential applications gleaned from the genome sequence of Kineococcus radiotolerans SRS30216.</title>
        <authorList>
            <person name="Bagwell C.E."/>
            <person name="Bhat S."/>
            <person name="Hawkins G.M."/>
            <person name="Smith B.W."/>
            <person name="Biswas T."/>
            <person name="Hoover T.R."/>
            <person name="Saunders E."/>
            <person name="Han C.S."/>
            <person name="Tsodikov O.V."/>
            <person name="Shimkets L.J."/>
        </authorList>
    </citation>
    <scope>NUCLEOTIDE SEQUENCE [LARGE SCALE GENOMIC DNA]</scope>
    <source>
        <strain evidence="5">ATCC BAA-149 / DSM 14245 / SRS30216</strain>
    </source>
</reference>
<keyword evidence="2" id="KW-0472">Membrane</keyword>
<feature type="domain" description="C2H2-type" evidence="3">
    <location>
        <begin position="14"/>
        <end position="35"/>
    </location>
</feature>
<evidence type="ECO:0000259" key="3">
    <source>
        <dbReference type="PROSITE" id="PS00028"/>
    </source>
</evidence>
<accession>A6W9V2</accession>
<dbReference type="KEGG" id="kra:Krad_2106"/>
<feature type="transmembrane region" description="Helical" evidence="2">
    <location>
        <begin position="133"/>
        <end position="152"/>
    </location>
</feature>
<feature type="transmembrane region" description="Helical" evidence="2">
    <location>
        <begin position="108"/>
        <end position="127"/>
    </location>
</feature>
<feature type="region of interest" description="Disordered" evidence="1">
    <location>
        <begin position="54"/>
        <end position="97"/>
    </location>
</feature>
<keyword evidence="2" id="KW-1133">Transmembrane helix</keyword>
<gene>
    <name evidence="4" type="ordered locus">Krad_2106</name>
</gene>
<evidence type="ECO:0000256" key="2">
    <source>
        <dbReference type="SAM" id="Phobius"/>
    </source>
</evidence>
<sequence>MSSTVEPTPTGRACAECRLRFAGSRQLHRHVVSDHRPAPDGAWLIEALLSAPPRSPGHPPAPVGAAGVPRAGAPGAEPGNPAPAGAAPPTSVGGRADRFSQLRPSASASLRSTAALLLLGWVLHGLGIAWTTLLHTVAVLALLTGTAVLLFWMHTSAGRGPQGPPADRS</sequence>
<dbReference type="InterPro" id="IPR013087">
    <property type="entry name" value="Znf_C2H2_type"/>
</dbReference>
<dbReference type="Proteomes" id="UP000001116">
    <property type="component" value="Chromosome"/>
</dbReference>
<evidence type="ECO:0000313" key="5">
    <source>
        <dbReference type="Proteomes" id="UP000001116"/>
    </source>
</evidence>
<evidence type="ECO:0000256" key="1">
    <source>
        <dbReference type="SAM" id="MobiDB-lite"/>
    </source>
</evidence>
<proteinExistence type="predicted"/>
<dbReference type="PROSITE" id="PS00028">
    <property type="entry name" value="ZINC_FINGER_C2H2_1"/>
    <property type="match status" value="1"/>
</dbReference>
<feature type="compositionally biased region" description="Low complexity" evidence="1">
    <location>
        <begin position="63"/>
        <end position="94"/>
    </location>
</feature>
<organism evidence="4 5">
    <name type="scientific">Kineococcus radiotolerans (strain ATCC BAA-149 / DSM 14245 / SRS30216)</name>
    <dbReference type="NCBI Taxonomy" id="266940"/>
    <lineage>
        <taxon>Bacteria</taxon>
        <taxon>Bacillati</taxon>
        <taxon>Actinomycetota</taxon>
        <taxon>Actinomycetes</taxon>
        <taxon>Kineosporiales</taxon>
        <taxon>Kineosporiaceae</taxon>
        <taxon>Kineococcus</taxon>
    </lineage>
</organism>
<name>A6W9V2_KINRD</name>
<evidence type="ECO:0000313" key="4">
    <source>
        <dbReference type="EMBL" id="ABS03591.1"/>
    </source>
</evidence>
<dbReference type="HOGENOM" id="CLU_1576417_0_0_11"/>
<dbReference type="AlphaFoldDB" id="A6W9V2"/>